<dbReference type="InterPro" id="IPR024072">
    <property type="entry name" value="DHFR-like_dom_sf"/>
</dbReference>
<evidence type="ECO:0000259" key="4">
    <source>
        <dbReference type="Pfam" id="PF01872"/>
    </source>
</evidence>
<evidence type="ECO:0000256" key="3">
    <source>
        <dbReference type="ARBA" id="ARBA00023002"/>
    </source>
</evidence>
<dbReference type="Gene3D" id="3.40.430.10">
    <property type="entry name" value="Dihydrofolate Reductase, subunit A"/>
    <property type="match status" value="1"/>
</dbReference>
<evidence type="ECO:0000256" key="1">
    <source>
        <dbReference type="ARBA" id="ARBA00005104"/>
    </source>
</evidence>
<evidence type="ECO:0000256" key="2">
    <source>
        <dbReference type="ARBA" id="ARBA00022857"/>
    </source>
</evidence>
<dbReference type="Pfam" id="PF01872">
    <property type="entry name" value="RibD_C"/>
    <property type="match status" value="1"/>
</dbReference>
<dbReference type="InterPro" id="IPR002734">
    <property type="entry name" value="RibDG_C"/>
</dbReference>
<proteinExistence type="predicted"/>
<dbReference type="PANTHER" id="PTHR38011">
    <property type="entry name" value="DIHYDROFOLATE REDUCTASE FAMILY PROTEIN (AFU_ORTHOLOGUE AFUA_8G06820)"/>
    <property type="match status" value="1"/>
</dbReference>
<keyword evidence="2" id="KW-0521">NADP</keyword>
<protein>
    <submittedName>
        <fullName evidence="5">Pyrimidine reductase family protein</fullName>
    </submittedName>
</protein>
<dbReference type="NCBIfam" id="NF010664">
    <property type="entry name" value="PRK14059.1-2"/>
    <property type="match status" value="1"/>
</dbReference>
<dbReference type="EMBL" id="JBHUFB010000013">
    <property type="protein sequence ID" value="MFD1814002.1"/>
    <property type="molecule type" value="Genomic_DNA"/>
</dbReference>
<dbReference type="SUPFAM" id="SSF53597">
    <property type="entry name" value="Dihydrofolate reductase-like"/>
    <property type="match status" value="1"/>
</dbReference>
<dbReference type="NCBIfam" id="NF010663">
    <property type="entry name" value="PRK14059.1-1"/>
    <property type="match status" value="1"/>
</dbReference>
<comment type="pathway">
    <text evidence="1">Cofactor biosynthesis; riboflavin biosynthesis.</text>
</comment>
<reference evidence="6" key="1">
    <citation type="journal article" date="2019" name="Int. J. Syst. Evol. Microbiol.">
        <title>The Global Catalogue of Microorganisms (GCM) 10K type strain sequencing project: providing services to taxonomists for standard genome sequencing and annotation.</title>
        <authorList>
            <consortium name="The Broad Institute Genomics Platform"/>
            <consortium name="The Broad Institute Genome Sequencing Center for Infectious Disease"/>
            <person name="Wu L."/>
            <person name="Ma J."/>
        </authorList>
    </citation>
    <scope>NUCLEOTIDE SEQUENCE [LARGE SCALE GENOMIC DNA]</scope>
    <source>
        <strain evidence="6">DT72</strain>
    </source>
</reference>
<dbReference type="PANTHER" id="PTHR38011:SF7">
    <property type="entry name" value="2,5-DIAMINO-6-RIBOSYLAMINO-4(3H)-PYRIMIDINONE 5'-PHOSPHATE REDUCTASE"/>
    <property type="match status" value="1"/>
</dbReference>
<sequence length="257" mass="26897">MRPIDNEGFLTTAHSPLTDDEIREWYAYPTDPGSPWVRTNFVSSIDGAVTAEGTSGALGTPADRRVFTILRELADVVVVGAATARSEDYGGARPDAAARERRVGRGQAPVPPIAVVTASARIDPGSRLLTDTDVAPMVITGRAAPADRVRALEAAGADVVTVDAEAVPTAALLTVLADRGLARVLCEGGPSLFGQLLDDDAVDELCLTTSPVLVAGGAGRIASSPSSSPRPMRRAHVLADDDGTILTRWVRERPGRL</sequence>
<evidence type="ECO:0000313" key="6">
    <source>
        <dbReference type="Proteomes" id="UP001597286"/>
    </source>
</evidence>
<accession>A0ABW4P8G1</accession>
<evidence type="ECO:0000313" key="5">
    <source>
        <dbReference type="EMBL" id="MFD1814002.1"/>
    </source>
</evidence>
<dbReference type="RefSeq" id="WP_378486507.1">
    <property type="nucleotide sequence ID" value="NZ_JBHUFB010000013.1"/>
</dbReference>
<organism evidence="5 6">
    <name type="scientific">Rhodococcus gannanensis</name>
    <dbReference type="NCBI Taxonomy" id="1960308"/>
    <lineage>
        <taxon>Bacteria</taxon>
        <taxon>Bacillati</taxon>
        <taxon>Actinomycetota</taxon>
        <taxon>Actinomycetes</taxon>
        <taxon>Mycobacteriales</taxon>
        <taxon>Nocardiaceae</taxon>
        <taxon>Rhodococcus</taxon>
    </lineage>
</organism>
<keyword evidence="6" id="KW-1185">Reference proteome</keyword>
<comment type="caution">
    <text evidence="5">The sequence shown here is derived from an EMBL/GenBank/DDBJ whole genome shotgun (WGS) entry which is preliminary data.</text>
</comment>
<gene>
    <name evidence="5" type="ORF">ACFSJG_17445</name>
</gene>
<dbReference type="InterPro" id="IPR050765">
    <property type="entry name" value="Riboflavin_Biosynth_HTPR"/>
</dbReference>
<keyword evidence="3" id="KW-0560">Oxidoreductase</keyword>
<feature type="domain" description="Bacterial bifunctional deaminase-reductase C-terminal" evidence="4">
    <location>
        <begin position="35"/>
        <end position="245"/>
    </location>
</feature>
<name>A0ABW4P8G1_9NOCA</name>
<dbReference type="Proteomes" id="UP001597286">
    <property type="component" value="Unassembled WGS sequence"/>
</dbReference>